<dbReference type="GO" id="GO:0004096">
    <property type="term" value="F:catalase activity"/>
    <property type="evidence" value="ECO:0007669"/>
    <property type="project" value="UniProtKB-EC"/>
</dbReference>
<sequence>MLSNRNFGFLRIFIFINYIVNSYSATKHCPRDPAADQLINYFKANHPGLNIITTDAGNPIDDKTNILTVGPHGPLLVEDTVFFDEVTHFDRERIPERVVHAKGAGAFGYFIVTNDAITRYSKATVFEHIGKKTPILIRFSTVIGERGSPDTARDPRGFAVKFYTEDGIWDLVGNNTPIFFVRDPLMFFNFIHSQKRNPVTNLRDVDMIWDFFTLRPESTNQLMIHYSDRGTPDGFRHMHGYGSNTFKLVNAEGVPVYCKFHWRTDQGFRNLTADVAKRLMSEEPDYATRDLYNAIAEKRFPSWTFYIQVMTFQQAETFRWNPFDVTKIWPEDEFPLIEVGKAVLDRNPTNYFADIEQAAFAVNNMIPGIEPSPDKMLQGRLFSYRDTHLHRLGPNHLQLPVNSPFRSKVANTHRDGQGTYTDNQDGAPTYYPSSFGNLAGSANAIRSTYTACGDVARYNSSDEDNFTQPGMFWRDELTEDDRRRLVQNLAEDLRKASPFLWERALKMFHNVDVQFSSMVAAALA</sequence>
<keyword evidence="13" id="KW-0732">Signal</keyword>
<evidence type="ECO:0000256" key="1">
    <source>
        <dbReference type="ARBA" id="ARBA00005329"/>
    </source>
</evidence>
<comment type="similarity">
    <text evidence="1 10">Belongs to the catalase family.</text>
</comment>
<dbReference type="PANTHER" id="PTHR11465:SF9">
    <property type="entry name" value="CATALASE"/>
    <property type="match status" value="1"/>
</dbReference>
<dbReference type="PROSITE" id="PS00438">
    <property type="entry name" value="CATALASE_2"/>
    <property type="match status" value="1"/>
</dbReference>
<evidence type="ECO:0000256" key="11">
    <source>
        <dbReference type="RuleBase" id="RU004142"/>
    </source>
</evidence>
<name>A0AAW1CJW3_9HEMI</name>
<evidence type="ECO:0000256" key="7">
    <source>
        <dbReference type="ARBA" id="ARBA00023324"/>
    </source>
</evidence>
<evidence type="ECO:0000256" key="13">
    <source>
        <dbReference type="SAM" id="SignalP"/>
    </source>
</evidence>
<dbReference type="Gene3D" id="2.40.180.10">
    <property type="entry name" value="Catalase core domain"/>
    <property type="match status" value="1"/>
</dbReference>
<dbReference type="InterPro" id="IPR018028">
    <property type="entry name" value="Catalase"/>
</dbReference>
<dbReference type="PANTHER" id="PTHR11465">
    <property type="entry name" value="CATALASE"/>
    <property type="match status" value="1"/>
</dbReference>
<feature type="chain" id="PRO_5043957059" description="Catalase" evidence="13">
    <location>
        <begin position="25"/>
        <end position="524"/>
    </location>
</feature>
<dbReference type="GO" id="GO:0042542">
    <property type="term" value="P:response to hydrogen peroxide"/>
    <property type="evidence" value="ECO:0007669"/>
    <property type="project" value="TreeGrafter"/>
</dbReference>
<dbReference type="Pfam" id="PF00199">
    <property type="entry name" value="Catalase"/>
    <property type="match status" value="1"/>
</dbReference>
<keyword evidence="2 10" id="KW-0575">Peroxidase</keyword>
<evidence type="ECO:0000256" key="2">
    <source>
        <dbReference type="ARBA" id="ARBA00022559"/>
    </source>
</evidence>
<evidence type="ECO:0000256" key="8">
    <source>
        <dbReference type="PIRSR" id="PIRSR038928-1"/>
    </source>
</evidence>
<keyword evidence="6 9" id="KW-0408">Iron</keyword>
<comment type="function">
    <text evidence="11">Catalyzes the degradation of hydrogen peroxide (H(2)O(2)) generated by peroxisomal oxidases to water and oxygen, thereby protecting cells from the toxic effects of hydrogen peroxide.</text>
</comment>
<keyword evidence="7 10" id="KW-0376">Hydrogen peroxide</keyword>
<dbReference type="PIRSF" id="PIRSF038928">
    <property type="entry name" value="Catalase_clade1-3"/>
    <property type="match status" value="1"/>
</dbReference>
<dbReference type="GO" id="GO:0005777">
    <property type="term" value="C:peroxisome"/>
    <property type="evidence" value="ECO:0007669"/>
    <property type="project" value="TreeGrafter"/>
</dbReference>
<evidence type="ECO:0000256" key="3">
    <source>
        <dbReference type="ARBA" id="ARBA00022617"/>
    </source>
</evidence>
<dbReference type="SMART" id="SM01060">
    <property type="entry name" value="Catalase"/>
    <property type="match status" value="1"/>
</dbReference>
<evidence type="ECO:0000256" key="5">
    <source>
        <dbReference type="ARBA" id="ARBA00023002"/>
    </source>
</evidence>
<dbReference type="InterPro" id="IPR010582">
    <property type="entry name" value="Catalase_immune_responsive"/>
</dbReference>
<accession>A0AAW1CJW3</accession>
<dbReference type="PRINTS" id="PR00067">
    <property type="entry name" value="CATALASE"/>
</dbReference>
<keyword evidence="16" id="KW-1185">Reference proteome</keyword>
<comment type="cofactor">
    <cofactor evidence="9">
        <name>heme</name>
        <dbReference type="ChEBI" id="CHEBI:30413"/>
    </cofactor>
</comment>
<keyword evidence="4 9" id="KW-0479">Metal-binding</keyword>
<gene>
    <name evidence="15" type="ORF">O3M35_002320</name>
</gene>
<evidence type="ECO:0000256" key="12">
    <source>
        <dbReference type="SAM" id="MobiDB-lite"/>
    </source>
</evidence>
<evidence type="ECO:0000259" key="14">
    <source>
        <dbReference type="SMART" id="SM01060"/>
    </source>
</evidence>
<dbReference type="InterPro" id="IPR024708">
    <property type="entry name" value="Catalase_AS"/>
</dbReference>
<dbReference type="InterPro" id="IPR002226">
    <property type="entry name" value="Catalase_haem_BS"/>
</dbReference>
<reference evidence="15 16" key="1">
    <citation type="submission" date="2022-12" db="EMBL/GenBank/DDBJ databases">
        <title>Chromosome-level genome assembly of true bugs.</title>
        <authorList>
            <person name="Ma L."/>
            <person name="Li H."/>
        </authorList>
    </citation>
    <scope>NUCLEOTIDE SEQUENCE [LARGE SCALE GENOMIC DNA]</scope>
    <source>
        <strain evidence="15">Lab_2022b</strain>
    </source>
</reference>
<dbReference type="PROSITE" id="PS00437">
    <property type="entry name" value="CATALASE_1"/>
    <property type="match status" value="1"/>
</dbReference>
<dbReference type="GO" id="GO:0005739">
    <property type="term" value="C:mitochondrion"/>
    <property type="evidence" value="ECO:0007669"/>
    <property type="project" value="TreeGrafter"/>
</dbReference>
<dbReference type="FunFam" id="2.40.180.10:FF:000001">
    <property type="entry name" value="Catalase"/>
    <property type="match status" value="1"/>
</dbReference>
<feature type="signal peptide" evidence="13">
    <location>
        <begin position="1"/>
        <end position="24"/>
    </location>
</feature>
<dbReference type="SUPFAM" id="SSF56634">
    <property type="entry name" value="Heme-dependent catalase-like"/>
    <property type="match status" value="1"/>
</dbReference>
<evidence type="ECO:0000256" key="9">
    <source>
        <dbReference type="PIRSR" id="PIRSR038928-2"/>
    </source>
</evidence>
<evidence type="ECO:0000256" key="6">
    <source>
        <dbReference type="ARBA" id="ARBA00023004"/>
    </source>
</evidence>
<dbReference type="GO" id="GO:0020037">
    <property type="term" value="F:heme binding"/>
    <property type="evidence" value="ECO:0007669"/>
    <property type="project" value="InterPro"/>
</dbReference>
<dbReference type="GO" id="GO:0042744">
    <property type="term" value="P:hydrogen peroxide catabolic process"/>
    <property type="evidence" value="ECO:0007669"/>
    <property type="project" value="UniProtKB-KW"/>
</dbReference>
<dbReference type="InterPro" id="IPR011614">
    <property type="entry name" value="Catalase_core"/>
</dbReference>
<feature type="compositionally biased region" description="Polar residues" evidence="12">
    <location>
        <begin position="418"/>
        <end position="427"/>
    </location>
</feature>
<dbReference type="AlphaFoldDB" id="A0AAW1CJW3"/>
<protein>
    <recommendedName>
        <fullName evidence="10">Catalase</fullName>
        <ecNumber evidence="10">1.11.1.6</ecNumber>
    </recommendedName>
</protein>
<keyword evidence="3 9" id="KW-0349">Heme</keyword>
<dbReference type="EC" id="1.11.1.6" evidence="10"/>
<dbReference type="InterPro" id="IPR020835">
    <property type="entry name" value="Catalase_sf"/>
</dbReference>
<evidence type="ECO:0000256" key="4">
    <source>
        <dbReference type="ARBA" id="ARBA00022723"/>
    </source>
</evidence>
<keyword evidence="5 10" id="KW-0560">Oxidoreductase</keyword>
<feature type="active site" evidence="8">
    <location>
        <position position="100"/>
    </location>
</feature>
<feature type="binding site" description="axial binding residue" evidence="9">
    <location>
        <position position="384"/>
    </location>
    <ligand>
        <name>heme</name>
        <dbReference type="ChEBI" id="CHEBI:30413"/>
    </ligand>
    <ligandPart>
        <name>Fe</name>
        <dbReference type="ChEBI" id="CHEBI:18248"/>
    </ligandPart>
</feature>
<organism evidence="15 16">
    <name type="scientific">Rhynocoris fuscipes</name>
    <dbReference type="NCBI Taxonomy" id="488301"/>
    <lineage>
        <taxon>Eukaryota</taxon>
        <taxon>Metazoa</taxon>
        <taxon>Ecdysozoa</taxon>
        <taxon>Arthropoda</taxon>
        <taxon>Hexapoda</taxon>
        <taxon>Insecta</taxon>
        <taxon>Pterygota</taxon>
        <taxon>Neoptera</taxon>
        <taxon>Paraneoptera</taxon>
        <taxon>Hemiptera</taxon>
        <taxon>Heteroptera</taxon>
        <taxon>Panheteroptera</taxon>
        <taxon>Cimicomorpha</taxon>
        <taxon>Reduviidae</taxon>
        <taxon>Harpactorinae</taxon>
        <taxon>Harpactorini</taxon>
        <taxon>Rhynocoris</taxon>
    </lineage>
</organism>
<dbReference type="InterPro" id="IPR024711">
    <property type="entry name" value="Catalase_clade1/3"/>
</dbReference>
<comment type="caution">
    <text evidence="15">The sequence shown here is derived from an EMBL/GenBank/DDBJ whole genome shotgun (WGS) entry which is preliminary data.</text>
</comment>
<feature type="active site" evidence="8">
    <location>
        <position position="174"/>
    </location>
</feature>
<dbReference type="GO" id="GO:0046872">
    <property type="term" value="F:metal ion binding"/>
    <property type="evidence" value="ECO:0007669"/>
    <property type="project" value="UniProtKB-KW"/>
</dbReference>
<feature type="region of interest" description="Disordered" evidence="12">
    <location>
        <begin position="408"/>
        <end position="427"/>
    </location>
</feature>
<evidence type="ECO:0000313" key="16">
    <source>
        <dbReference type="Proteomes" id="UP001461498"/>
    </source>
</evidence>
<evidence type="ECO:0000256" key="10">
    <source>
        <dbReference type="RuleBase" id="RU000498"/>
    </source>
</evidence>
<dbReference type="Proteomes" id="UP001461498">
    <property type="component" value="Unassembled WGS sequence"/>
</dbReference>
<dbReference type="Pfam" id="PF06628">
    <property type="entry name" value="Catalase-rel"/>
    <property type="match status" value="1"/>
</dbReference>
<dbReference type="EMBL" id="JAPXFL010000011">
    <property type="protein sequence ID" value="KAK9499251.1"/>
    <property type="molecule type" value="Genomic_DNA"/>
</dbReference>
<dbReference type="PROSITE" id="PS51402">
    <property type="entry name" value="CATALASE_3"/>
    <property type="match status" value="1"/>
</dbReference>
<proteinExistence type="inferred from homology"/>
<comment type="catalytic activity">
    <reaction evidence="10">
        <text>2 H2O2 = O2 + 2 H2O</text>
        <dbReference type="Rhea" id="RHEA:20309"/>
        <dbReference type="ChEBI" id="CHEBI:15377"/>
        <dbReference type="ChEBI" id="CHEBI:15379"/>
        <dbReference type="ChEBI" id="CHEBI:16240"/>
        <dbReference type="EC" id="1.11.1.6"/>
    </reaction>
</comment>
<feature type="domain" description="Catalase core" evidence="14">
    <location>
        <begin position="53"/>
        <end position="439"/>
    </location>
</feature>
<evidence type="ECO:0000313" key="15">
    <source>
        <dbReference type="EMBL" id="KAK9499251.1"/>
    </source>
</evidence>